<evidence type="ECO:0000256" key="1">
    <source>
        <dbReference type="ARBA" id="ARBA00009437"/>
    </source>
</evidence>
<accession>A0A426FLP9</accession>
<comment type="caution">
    <text evidence="3">The sequence shown here is derived from an EMBL/GenBank/DDBJ whole genome shotgun (WGS) entry which is preliminary data.</text>
</comment>
<feature type="domain" description="LysR substrate-binding" evidence="2">
    <location>
        <begin position="10"/>
        <end position="86"/>
    </location>
</feature>
<dbReference type="Pfam" id="PF03466">
    <property type="entry name" value="LysR_substrate"/>
    <property type="match status" value="1"/>
</dbReference>
<dbReference type="PANTHER" id="PTHR30537:SF5">
    <property type="entry name" value="HTH-TYPE TRANSCRIPTIONAL ACTIVATOR TTDR-RELATED"/>
    <property type="match status" value="1"/>
</dbReference>
<dbReference type="InterPro" id="IPR058163">
    <property type="entry name" value="LysR-type_TF_proteobact-type"/>
</dbReference>
<sequence>MWTDHSGGVPGAYSANSLGLLQRVAAQGMGIALLPEIGVRKDVEAGRLQRVLPDWAGSTVPVHALTATRLLPARTRAFIDFMKENAQNPD</sequence>
<evidence type="ECO:0000313" key="3">
    <source>
        <dbReference type="EMBL" id="RRN43660.1"/>
    </source>
</evidence>
<name>A0A426FLP9_9BURK</name>
<reference evidence="3 4" key="1">
    <citation type="submission" date="2018-11" db="EMBL/GenBank/DDBJ databases">
        <title>Genome sequencing of Lautropia sp. KCOM 2505 (= ChDC F240).</title>
        <authorList>
            <person name="Kook J.-K."/>
            <person name="Park S.-N."/>
            <person name="Lim Y.K."/>
        </authorList>
    </citation>
    <scope>NUCLEOTIDE SEQUENCE [LARGE SCALE GENOMIC DNA]</scope>
    <source>
        <strain evidence="3 4">KCOM 2505</strain>
    </source>
</reference>
<organism evidence="3 4">
    <name type="scientific">Lautropia dentalis</name>
    <dbReference type="NCBI Taxonomy" id="2490857"/>
    <lineage>
        <taxon>Bacteria</taxon>
        <taxon>Pseudomonadati</taxon>
        <taxon>Pseudomonadota</taxon>
        <taxon>Betaproteobacteria</taxon>
        <taxon>Burkholderiales</taxon>
        <taxon>Burkholderiaceae</taxon>
        <taxon>Lautropia</taxon>
    </lineage>
</organism>
<dbReference type="RefSeq" id="WP_125095864.1">
    <property type="nucleotide sequence ID" value="NZ_RRUE01000002.1"/>
</dbReference>
<gene>
    <name evidence="3" type="ORF">EHV23_09525</name>
</gene>
<proteinExistence type="inferred from homology"/>
<comment type="similarity">
    <text evidence="1">Belongs to the LysR transcriptional regulatory family.</text>
</comment>
<keyword evidence="4" id="KW-1185">Reference proteome</keyword>
<dbReference type="Proteomes" id="UP000270261">
    <property type="component" value="Unassembled WGS sequence"/>
</dbReference>
<evidence type="ECO:0000259" key="2">
    <source>
        <dbReference type="Pfam" id="PF03466"/>
    </source>
</evidence>
<dbReference type="PANTHER" id="PTHR30537">
    <property type="entry name" value="HTH-TYPE TRANSCRIPTIONAL REGULATOR"/>
    <property type="match status" value="1"/>
</dbReference>
<dbReference type="InterPro" id="IPR005119">
    <property type="entry name" value="LysR_subst-bd"/>
</dbReference>
<dbReference type="EMBL" id="RRUE01000002">
    <property type="protein sequence ID" value="RRN43660.1"/>
    <property type="molecule type" value="Genomic_DNA"/>
</dbReference>
<evidence type="ECO:0000313" key="4">
    <source>
        <dbReference type="Proteomes" id="UP000270261"/>
    </source>
</evidence>
<dbReference type="Gene3D" id="3.40.190.290">
    <property type="match status" value="1"/>
</dbReference>
<dbReference type="GO" id="GO:0043565">
    <property type="term" value="F:sequence-specific DNA binding"/>
    <property type="evidence" value="ECO:0007669"/>
    <property type="project" value="TreeGrafter"/>
</dbReference>
<dbReference type="OrthoDB" id="2052122at2"/>
<protein>
    <recommendedName>
        <fullName evidence="2">LysR substrate-binding domain-containing protein</fullName>
    </recommendedName>
</protein>
<dbReference type="GO" id="GO:0003700">
    <property type="term" value="F:DNA-binding transcription factor activity"/>
    <property type="evidence" value="ECO:0007669"/>
    <property type="project" value="TreeGrafter"/>
</dbReference>
<dbReference type="GO" id="GO:0006351">
    <property type="term" value="P:DNA-templated transcription"/>
    <property type="evidence" value="ECO:0007669"/>
    <property type="project" value="TreeGrafter"/>
</dbReference>
<dbReference type="AlphaFoldDB" id="A0A426FLP9"/>
<dbReference type="SUPFAM" id="SSF53850">
    <property type="entry name" value="Periplasmic binding protein-like II"/>
    <property type="match status" value="1"/>
</dbReference>